<dbReference type="Pfam" id="PF13377">
    <property type="entry name" value="Peripla_BP_3"/>
    <property type="match status" value="1"/>
</dbReference>
<keyword evidence="7" id="KW-1185">Reference proteome</keyword>
<dbReference type="PROSITE" id="PS50932">
    <property type="entry name" value="HTH_LACI_2"/>
    <property type="match status" value="1"/>
</dbReference>
<gene>
    <name evidence="6" type="ORF">GCM10009830_28020</name>
</gene>
<evidence type="ECO:0000259" key="5">
    <source>
        <dbReference type="PROSITE" id="PS50932"/>
    </source>
</evidence>
<dbReference type="Gene3D" id="3.40.50.2300">
    <property type="match status" value="2"/>
</dbReference>
<dbReference type="InterPro" id="IPR000843">
    <property type="entry name" value="HTH_LacI"/>
</dbReference>
<dbReference type="SUPFAM" id="SSF53822">
    <property type="entry name" value="Periplasmic binding protein-like I"/>
    <property type="match status" value="1"/>
</dbReference>
<proteinExistence type="predicted"/>
<dbReference type="GO" id="GO:0003677">
    <property type="term" value="F:DNA binding"/>
    <property type="evidence" value="ECO:0007669"/>
    <property type="project" value="UniProtKB-KW"/>
</dbReference>
<comment type="caution">
    <text evidence="6">The sequence shown here is derived from an EMBL/GenBank/DDBJ whole genome shotgun (WGS) entry which is preliminary data.</text>
</comment>
<keyword evidence="1" id="KW-0805">Transcription regulation</keyword>
<dbReference type="EMBL" id="BAAAQF010000010">
    <property type="protein sequence ID" value="GAA1679334.1"/>
    <property type="molecule type" value="Genomic_DNA"/>
</dbReference>
<evidence type="ECO:0000256" key="2">
    <source>
        <dbReference type="ARBA" id="ARBA00023125"/>
    </source>
</evidence>
<accession>A0ABN2GZ82</accession>
<feature type="domain" description="HTH lacI-type" evidence="5">
    <location>
        <begin position="17"/>
        <end position="71"/>
    </location>
</feature>
<dbReference type="Pfam" id="PF00356">
    <property type="entry name" value="LacI"/>
    <property type="match status" value="1"/>
</dbReference>
<name>A0ABN2GZ82_9ACTN</name>
<feature type="region of interest" description="Disordered" evidence="4">
    <location>
        <begin position="1"/>
        <end position="20"/>
    </location>
</feature>
<protein>
    <submittedName>
        <fullName evidence="6">LacI family DNA-binding transcriptional regulator</fullName>
    </submittedName>
</protein>
<dbReference type="CDD" id="cd01392">
    <property type="entry name" value="HTH_LacI"/>
    <property type="match status" value="1"/>
</dbReference>
<dbReference type="CDD" id="cd01574">
    <property type="entry name" value="PBP1_LacI"/>
    <property type="match status" value="1"/>
</dbReference>
<feature type="region of interest" description="Disordered" evidence="4">
    <location>
        <begin position="319"/>
        <end position="361"/>
    </location>
</feature>
<dbReference type="SUPFAM" id="SSF47413">
    <property type="entry name" value="lambda repressor-like DNA-binding domains"/>
    <property type="match status" value="1"/>
</dbReference>
<dbReference type="InterPro" id="IPR010982">
    <property type="entry name" value="Lambda_DNA-bd_dom_sf"/>
</dbReference>
<dbReference type="InterPro" id="IPR046335">
    <property type="entry name" value="LacI/GalR-like_sensor"/>
</dbReference>
<reference evidence="6 7" key="1">
    <citation type="journal article" date="2019" name="Int. J. Syst. Evol. Microbiol.">
        <title>The Global Catalogue of Microorganisms (GCM) 10K type strain sequencing project: providing services to taxonomists for standard genome sequencing and annotation.</title>
        <authorList>
            <consortium name="The Broad Institute Genomics Platform"/>
            <consortium name="The Broad Institute Genome Sequencing Center for Infectious Disease"/>
            <person name="Wu L."/>
            <person name="Ma J."/>
        </authorList>
    </citation>
    <scope>NUCLEOTIDE SEQUENCE [LARGE SCALE GENOMIC DNA]</scope>
    <source>
        <strain evidence="6 7">JCM 16001</strain>
    </source>
</reference>
<keyword evidence="3" id="KW-0804">Transcription</keyword>
<organism evidence="6 7">
    <name type="scientific">Glycomyces endophyticus</name>
    <dbReference type="NCBI Taxonomy" id="480996"/>
    <lineage>
        <taxon>Bacteria</taxon>
        <taxon>Bacillati</taxon>
        <taxon>Actinomycetota</taxon>
        <taxon>Actinomycetes</taxon>
        <taxon>Glycomycetales</taxon>
        <taxon>Glycomycetaceae</taxon>
        <taxon>Glycomyces</taxon>
    </lineage>
</organism>
<evidence type="ECO:0000313" key="7">
    <source>
        <dbReference type="Proteomes" id="UP001499851"/>
    </source>
</evidence>
<dbReference type="PROSITE" id="PS00356">
    <property type="entry name" value="HTH_LACI_1"/>
    <property type="match status" value="1"/>
</dbReference>
<feature type="compositionally biased region" description="Polar residues" evidence="4">
    <location>
        <begin position="1"/>
        <end position="10"/>
    </location>
</feature>
<evidence type="ECO:0000256" key="3">
    <source>
        <dbReference type="ARBA" id="ARBA00023163"/>
    </source>
</evidence>
<feature type="compositionally biased region" description="Basic and acidic residues" evidence="4">
    <location>
        <begin position="351"/>
        <end position="361"/>
    </location>
</feature>
<keyword evidence="2 6" id="KW-0238">DNA-binding</keyword>
<evidence type="ECO:0000256" key="1">
    <source>
        <dbReference type="ARBA" id="ARBA00023015"/>
    </source>
</evidence>
<feature type="compositionally biased region" description="Pro residues" evidence="4">
    <location>
        <begin position="321"/>
        <end position="330"/>
    </location>
</feature>
<evidence type="ECO:0000256" key="4">
    <source>
        <dbReference type="SAM" id="MobiDB-lite"/>
    </source>
</evidence>
<evidence type="ECO:0000313" key="6">
    <source>
        <dbReference type="EMBL" id="GAA1679334.1"/>
    </source>
</evidence>
<dbReference type="InterPro" id="IPR028082">
    <property type="entry name" value="Peripla_BP_I"/>
</dbReference>
<dbReference type="PANTHER" id="PTHR30146:SF109">
    <property type="entry name" value="HTH-TYPE TRANSCRIPTIONAL REGULATOR GALS"/>
    <property type="match status" value="1"/>
</dbReference>
<dbReference type="SMART" id="SM00354">
    <property type="entry name" value="HTH_LACI"/>
    <property type="match status" value="1"/>
</dbReference>
<dbReference type="PANTHER" id="PTHR30146">
    <property type="entry name" value="LACI-RELATED TRANSCRIPTIONAL REPRESSOR"/>
    <property type="match status" value="1"/>
</dbReference>
<dbReference type="Proteomes" id="UP001499851">
    <property type="component" value="Unassembled WGS sequence"/>
</dbReference>
<sequence length="361" mass="38556">MAPTTPSGATPSRRRPPGMTDVARLAGVSQKTVSRVVNNERYVSDAVREKVLAAAQELGFRPNTAARALITGRFGRIGVVALGTALYGPASLQVAIERATRAAGISVMVANTLEGQPDSIGDAVDWLLRQGVDAIIISDPIDEGVELRVDPDVPIYSVGRSLPQAENLLHGDFNADATRETVEHLLDLGHERVWHVAGPESWFAARERADGWRAAHEARGIEPPPPVRGDWSPASGYAAGLRLRDDPAVTAVACANDDMAIGFMRACAEAGIAVPERISVTGFDDIPAAAYLTPPLTTVRQQFEADAIRGLGILLRRLPGAPEPAGPPPTDPRHDVHRLVVRRSTAPPPNRLDEEPGKDAR</sequence>
<dbReference type="Gene3D" id="1.10.260.40">
    <property type="entry name" value="lambda repressor-like DNA-binding domains"/>
    <property type="match status" value="1"/>
</dbReference>